<reference evidence="5" key="1">
    <citation type="submission" date="2022-10" db="EMBL/GenBank/DDBJ databases">
        <title>Chitiniphilus purpureus sp. nov., a novel chitin-degrading bacterium isolated from crawfish pond sediment.</title>
        <authorList>
            <person name="Li K."/>
        </authorList>
    </citation>
    <scope>NUCLEOTIDE SEQUENCE</scope>
    <source>
        <strain evidence="5">CD1</strain>
    </source>
</reference>
<dbReference type="PANTHER" id="PTHR43176:SF3">
    <property type="entry name" value="3-HYDROXYISOBUTYRYL-COA HYDROLASE, MITOCHONDRIAL"/>
    <property type="match status" value="1"/>
</dbReference>
<proteinExistence type="predicted"/>
<evidence type="ECO:0000313" key="5">
    <source>
        <dbReference type="EMBL" id="UXY14834.1"/>
    </source>
</evidence>
<dbReference type="Proteomes" id="UP001061302">
    <property type="component" value="Chromosome"/>
</dbReference>
<dbReference type="SUPFAM" id="SSF52096">
    <property type="entry name" value="ClpP/crotonase"/>
    <property type="match status" value="1"/>
</dbReference>
<accession>A0ABY6DKD6</accession>
<name>A0ABY6DKD6_9NEIS</name>
<comment type="catalytic activity">
    <reaction evidence="1">
        <text>3-hydroxy-2-methylpropanoyl-CoA + H2O = 3-hydroxy-2-methylpropanoate + CoA + H(+)</text>
        <dbReference type="Rhea" id="RHEA:20888"/>
        <dbReference type="ChEBI" id="CHEBI:11805"/>
        <dbReference type="ChEBI" id="CHEBI:15377"/>
        <dbReference type="ChEBI" id="CHEBI:15378"/>
        <dbReference type="ChEBI" id="CHEBI:57287"/>
        <dbReference type="ChEBI" id="CHEBI:57340"/>
        <dbReference type="EC" id="3.1.2.4"/>
    </reaction>
</comment>
<organism evidence="5 6">
    <name type="scientific">Chitiniphilus purpureus</name>
    <dbReference type="NCBI Taxonomy" id="2981137"/>
    <lineage>
        <taxon>Bacteria</taxon>
        <taxon>Pseudomonadati</taxon>
        <taxon>Pseudomonadota</taxon>
        <taxon>Betaproteobacteria</taxon>
        <taxon>Neisseriales</taxon>
        <taxon>Chitinibacteraceae</taxon>
        <taxon>Chitiniphilus</taxon>
    </lineage>
</organism>
<evidence type="ECO:0000259" key="4">
    <source>
        <dbReference type="Pfam" id="PF16113"/>
    </source>
</evidence>
<dbReference type="InterPro" id="IPR045004">
    <property type="entry name" value="ECH_dom"/>
</dbReference>
<keyword evidence="6" id="KW-1185">Reference proteome</keyword>
<dbReference type="NCBIfam" id="NF004127">
    <property type="entry name" value="PRK05617.1"/>
    <property type="match status" value="1"/>
</dbReference>
<gene>
    <name evidence="5" type="ORF">N8I74_16160</name>
</gene>
<dbReference type="CDD" id="cd06558">
    <property type="entry name" value="crotonase-like"/>
    <property type="match status" value="1"/>
</dbReference>
<dbReference type="EC" id="3.1.2.4" evidence="2"/>
<dbReference type="Gene3D" id="3.90.226.10">
    <property type="entry name" value="2-enoyl-CoA Hydratase, Chain A, domain 1"/>
    <property type="match status" value="1"/>
</dbReference>
<sequence length="359" mass="39243">MIHCELLPASSKHHIGVLRLDAPARLNAQTLAMVHAMDRALAAWRERDDVAAVLILGEGPRGLCAGGDLKALYEAMSSPETLADGDAFFAQEYALCRDLHGYPKPVLAWGHGTVMGGGWGLFAGAHHRIVTESSRLAMPEIAIGLFPDVGASRWLHALPGLLGRWLALTASELNAADALWAGAADVALPDAARADLHRWLAALRWTGHAQDDASMLREALSRWAAKALCPLPDPVWQPLTDRIHALCDAPTLGELAGRLRAGLDHPVLAAAARRFDAGSPTSAWLIWELERQARELPFHDVFELETQVAWHVLRSGELREGIRARLIERNAIARWRARDFSGTLPHDLAMWTARNGRKA</sequence>
<dbReference type="InterPro" id="IPR032259">
    <property type="entry name" value="HIBYL-CoA-H"/>
</dbReference>
<protein>
    <recommendedName>
        <fullName evidence="2">3-hydroxyisobutyryl-CoA hydrolase</fullName>
        <ecNumber evidence="2">3.1.2.4</ecNumber>
    </recommendedName>
</protein>
<dbReference type="RefSeq" id="WP_263124157.1">
    <property type="nucleotide sequence ID" value="NZ_CP106753.1"/>
</dbReference>
<evidence type="ECO:0000256" key="3">
    <source>
        <dbReference type="ARBA" id="ARBA00022801"/>
    </source>
</evidence>
<dbReference type="EMBL" id="CP106753">
    <property type="protein sequence ID" value="UXY14834.1"/>
    <property type="molecule type" value="Genomic_DNA"/>
</dbReference>
<keyword evidence="3" id="KW-0378">Hydrolase</keyword>
<evidence type="ECO:0000256" key="2">
    <source>
        <dbReference type="ARBA" id="ARBA00011915"/>
    </source>
</evidence>
<dbReference type="InterPro" id="IPR029045">
    <property type="entry name" value="ClpP/crotonase-like_dom_sf"/>
</dbReference>
<dbReference type="PANTHER" id="PTHR43176">
    <property type="entry name" value="3-HYDROXYISOBUTYRYL-COA HYDROLASE-RELATED"/>
    <property type="match status" value="1"/>
</dbReference>
<evidence type="ECO:0000313" key="6">
    <source>
        <dbReference type="Proteomes" id="UP001061302"/>
    </source>
</evidence>
<feature type="domain" description="Enoyl-CoA hydratase/isomerase" evidence="4">
    <location>
        <begin position="15"/>
        <end position="340"/>
    </location>
</feature>
<dbReference type="Pfam" id="PF16113">
    <property type="entry name" value="ECH_2"/>
    <property type="match status" value="1"/>
</dbReference>
<evidence type="ECO:0000256" key="1">
    <source>
        <dbReference type="ARBA" id="ARBA00001709"/>
    </source>
</evidence>